<evidence type="ECO:0000313" key="1">
    <source>
        <dbReference type="EMBL" id="MCW9707940.1"/>
    </source>
</evidence>
<dbReference type="RefSeq" id="WP_265766727.1">
    <property type="nucleotide sequence ID" value="NZ_JAGGJA010000009.1"/>
</dbReference>
<dbReference type="Proteomes" id="UP001207918">
    <property type="component" value="Unassembled WGS sequence"/>
</dbReference>
<organism evidence="1 2">
    <name type="scientific">Fodinibius salsisoli</name>
    <dbReference type="NCBI Taxonomy" id="2820877"/>
    <lineage>
        <taxon>Bacteria</taxon>
        <taxon>Pseudomonadati</taxon>
        <taxon>Balneolota</taxon>
        <taxon>Balneolia</taxon>
        <taxon>Balneolales</taxon>
        <taxon>Balneolaceae</taxon>
        <taxon>Fodinibius</taxon>
    </lineage>
</organism>
<reference evidence="1 2" key="1">
    <citation type="submission" date="2021-03" db="EMBL/GenBank/DDBJ databases">
        <title>Aliifodinibius sp. nov., a new bacterium isolated from saline soil.</title>
        <authorList>
            <person name="Galisteo C."/>
            <person name="De La Haba R."/>
            <person name="Sanchez-Porro C."/>
            <person name="Ventosa A."/>
        </authorList>
    </citation>
    <scope>NUCLEOTIDE SEQUENCE [LARGE SCALE GENOMIC DNA]</scope>
    <source>
        <strain evidence="1 2">1BSP15-2V2</strain>
    </source>
</reference>
<name>A0ABT3PQ31_9BACT</name>
<keyword evidence="2" id="KW-1185">Reference proteome</keyword>
<comment type="caution">
    <text evidence="1">The sequence shown here is derived from an EMBL/GenBank/DDBJ whole genome shotgun (WGS) entry which is preliminary data.</text>
</comment>
<accession>A0ABT3PQ31</accession>
<protein>
    <submittedName>
        <fullName evidence="1">Uncharacterized protein</fullName>
    </submittedName>
</protein>
<proteinExistence type="predicted"/>
<evidence type="ECO:0000313" key="2">
    <source>
        <dbReference type="Proteomes" id="UP001207918"/>
    </source>
</evidence>
<dbReference type="EMBL" id="JAGGJA010000009">
    <property type="protein sequence ID" value="MCW9707940.1"/>
    <property type="molecule type" value="Genomic_DNA"/>
</dbReference>
<gene>
    <name evidence="1" type="ORF">J6I44_13820</name>
</gene>
<sequence>MMKANQVNHIKVETNEISEDLSRTEINSTRRSIALYYRDGKFMYQNFFTQPLTGKINALEGLENKADVFFRSIRMVGSNTFHLRLVGSKEEVRKMCNDQACYKLLQGIGESLDTEVRSRRYLEVSDIHDHCDVLISLNKRAFYLANDVEVEGKDMHIRNPIIVGDRMIGLTEAREVCIGKLTPDVIEQPDVKLDMELMEDVNKLGKVDMLEPAPNSEDLFLVSIRNSVYQFNIWGEMAHFEELEEEVKHIHSINFNHTSSIMATDNGLYEVDVKELPNMIKAEGLPRRISSKDLSGDFQVAHYTEDPYVCGIKPALGVFSKTEDNRVLFF</sequence>